<dbReference type="KEGG" id="spph:KFK14_17540"/>
<keyword evidence="2" id="KW-1185">Reference proteome</keyword>
<sequence length="148" mass="15908">MAVAKHLNTMLAPLPSLDAALRAAEEWKRGDMGPEITVPQIWIRIVTAAFEAQVLGRRNRELNAKLGLDRPQAPMDDELMDDVAADLANVAAQRTFQPSEAAGVLYRAATIIAVAHIPPERALKALDEMAAIVRADVALAIGHGATKQ</sequence>
<gene>
    <name evidence="1" type="ORF">KFK14_17540</name>
</gene>
<reference evidence="1" key="1">
    <citation type="submission" date="2021-04" db="EMBL/GenBank/DDBJ databases">
        <title>Isolation of p-tert-butylphenol degrading bacteria Sphingobium phenoxybenzoativorans Tas13 from active sludge.</title>
        <authorList>
            <person name="Li Y."/>
        </authorList>
    </citation>
    <scope>NUCLEOTIDE SEQUENCE</scope>
    <source>
        <strain evidence="1">Tas13</strain>
    </source>
</reference>
<proteinExistence type="predicted"/>
<accession>A0A975K4S8</accession>
<dbReference type="Proteomes" id="UP000681425">
    <property type="component" value="Chromosome"/>
</dbReference>
<evidence type="ECO:0000313" key="1">
    <source>
        <dbReference type="EMBL" id="QUT04820.1"/>
    </source>
</evidence>
<name>A0A975K4S8_9SPHN</name>
<dbReference type="RefSeq" id="WP_212608560.1">
    <property type="nucleotide sequence ID" value="NZ_CP073910.1"/>
</dbReference>
<dbReference type="AlphaFoldDB" id="A0A975K4S8"/>
<dbReference type="EMBL" id="CP073910">
    <property type="protein sequence ID" value="QUT04820.1"/>
    <property type="molecule type" value="Genomic_DNA"/>
</dbReference>
<evidence type="ECO:0000313" key="2">
    <source>
        <dbReference type="Proteomes" id="UP000681425"/>
    </source>
</evidence>
<organism evidence="1 2">
    <name type="scientific">Sphingobium phenoxybenzoativorans</name>
    <dbReference type="NCBI Taxonomy" id="1592790"/>
    <lineage>
        <taxon>Bacteria</taxon>
        <taxon>Pseudomonadati</taxon>
        <taxon>Pseudomonadota</taxon>
        <taxon>Alphaproteobacteria</taxon>
        <taxon>Sphingomonadales</taxon>
        <taxon>Sphingomonadaceae</taxon>
        <taxon>Sphingobium</taxon>
    </lineage>
</organism>
<protein>
    <submittedName>
        <fullName evidence="1">Uncharacterized protein</fullName>
    </submittedName>
</protein>